<comment type="caution">
    <text evidence="1">The sequence shown here is derived from an EMBL/GenBank/DDBJ whole genome shotgun (WGS) entry which is preliminary data.</text>
</comment>
<evidence type="ECO:0000313" key="2">
    <source>
        <dbReference type="Proteomes" id="UP000812961"/>
    </source>
</evidence>
<protein>
    <submittedName>
        <fullName evidence="1">Uncharacterized protein</fullName>
    </submittedName>
</protein>
<evidence type="ECO:0000313" key="1">
    <source>
        <dbReference type="EMBL" id="MBW8683432.1"/>
    </source>
</evidence>
<gene>
    <name evidence="1" type="ORF">K1Y79_03720</name>
</gene>
<accession>A0ABS7G9P4</accession>
<proteinExistence type="predicted"/>
<keyword evidence="2" id="KW-1185">Reference proteome</keyword>
<dbReference type="Proteomes" id="UP000812961">
    <property type="component" value="Unassembled WGS sequence"/>
</dbReference>
<reference evidence="1 2" key="1">
    <citation type="submission" date="2021-08" db="EMBL/GenBank/DDBJ databases">
        <title>The genome sequence of Chitinophaga sp. B61.</title>
        <authorList>
            <person name="Zhang X."/>
        </authorList>
    </citation>
    <scope>NUCLEOTIDE SEQUENCE [LARGE SCALE GENOMIC DNA]</scope>
    <source>
        <strain evidence="1 2">B61</strain>
    </source>
</reference>
<organism evidence="1 2">
    <name type="scientific">Chitinophaga rhizophila</name>
    <dbReference type="NCBI Taxonomy" id="2866212"/>
    <lineage>
        <taxon>Bacteria</taxon>
        <taxon>Pseudomonadati</taxon>
        <taxon>Bacteroidota</taxon>
        <taxon>Chitinophagia</taxon>
        <taxon>Chitinophagales</taxon>
        <taxon>Chitinophagaceae</taxon>
        <taxon>Chitinophaga</taxon>
    </lineage>
</organism>
<name>A0ABS7G9P4_9BACT</name>
<dbReference type="RefSeq" id="WP_220248653.1">
    <property type="nucleotide sequence ID" value="NZ_JAICCF010000001.1"/>
</dbReference>
<sequence>MKEVQQSFVVSSDDPLYKEYVSRFIANGYGLVNGIDLKSIMYILPDEVLRIVISDEQKLILLQTGTTLLNKNDRLHFRPDDGKLHVIYQNLNKYDNRGTEILTSECQFYNPSRSILYLNTGRNDYQDCIRQCRSKQMDLSVPEIEFSISTFLPDVIISNNISLDAKLKLVRTGILKLPDERILIANFDTGKLYISKDFVKDRPNKSSNRFRLVKRSEVKFTWELKSEQKKIFQLTVARKVSNDKENQLIP</sequence>
<dbReference type="EMBL" id="JAICCF010000001">
    <property type="protein sequence ID" value="MBW8683432.1"/>
    <property type="molecule type" value="Genomic_DNA"/>
</dbReference>